<sequence length="173" mass="20502">MDPENTQREFVAVYDEFSDAIFRYCYIQTSDRDIARDLTQDTFMKAWEYLVNVEHTRKKIEYMKAFLYKIATNLIIDYRRKKKPTVSLETLMEEGFDVGTPEKAQEKHEIVFEGEEAIKTLSQLDEKYRDVLTMRYVDDLSIKEIAEITGETENNVSVRIHRGLEKLRELVAR</sequence>
<dbReference type="Gene3D" id="1.10.10.10">
    <property type="entry name" value="Winged helix-like DNA-binding domain superfamily/Winged helix DNA-binding domain"/>
    <property type="match status" value="1"/>
</dbReference>
<evidence type="ECO:0008006" key="10">
    <source>
        <dbReference type="Google" id="ProtNLM"/>
    </source>
</evidence>
<dbReference type="InterPro" id="IPR013249">
    <property type="entry name" value="RNA_pol_sigma70_r4_t2"/>
</dbReference>
<dbReference type="Pfam" id="PF08281">
    <property type="entry name" value="Sigma70_r4_2"/>
    <property type="match status" value="1"/>
</dbReference>
<dbReference type="GO" id="GO:0016987">
    <property type="term" value="F:sigma factor activity"/>
    <property type="evidence" value="ECO:0007669"/>
    <property type="project" value="UniProtKB-KW"/>
</dbReference>
<proteinExistence type="inferred from homology"/>
<evidence type="ECO:0000256" key="4">
    <source>
        <dbReference type="ARBA" id="ARBA00023125"/>
    </source>
</evidence>
<evidence type="ECO:0000256" key="2">
    <source>
        <dbReference type="ARBA" id="ARBA00023015"/>
    </source>
</evidence>
<dbReference type="InterPro" id="IPR007627">
    <property type="entry name" value="RNA_pol_sigma70_r2"/>
</dbReference>
<dbReference type="GO" id="GO:0006352">
    <property type="term" value="P:DNA-templated transcription initiation"/>
    <property type="evidence" value="ECO:0007669"/>
    <property type="project" value="InterPro"/>
</dbReference>
<evidence type="ECO:0000256" key="3">
    <source>
        <dbReference type="ARBA" id="ARBA00023082"/>
    </source>
</evidence>
<protein>
    <recommendedName>
        <fullName evidence="10">RNA polymerase sigma factor</fullName>
    </recommendedName>
</protein>
<accession>A0A1F6VJR2</accession>
<dbReference type="EMBL" id="MFTT01000019">
    <property type="protein sequence ID" value="OGI69819.1"/>
    <property type="molecule type" value="Genomic_DNA"/>
</dbReference>
<comment type="caution">
    <text evidence="8">The sequence shown here is derived from an EMBL/GenBank/DDBJ whole genome shotgun (WGS) entry which is preliminary data.</text>
</comment>
<keyword evidence="4" id="KW-0238">DNA-binding</keyword>
<dbReference type="Pfam" id="PF04542">
    <property type="entry name" value="Sigma70_r2"/>
    <property type="match status" value="1"/>
</dbReference>
<evidence type="ECO:0000259" key="6">
    <source>
        <dbReference type="Pfam" id="PF04542"/>
    </source>
</evidence>
<comment type="similarity">
    <text evidence="1">Belongs to the sigma-70 factor family. ECF subfamily.</text>
</comment>
<keyword evidence="5" id="KW-0804">Transcription</keyword>
<evidence type="ECO:0000256" key="1">
    <source>
        <dbReference type="ARBA" id="ARBA00010641"/>
    </source>
</evidence>
<dbReference type="InterPro" id="IPR036388">
    <property type="entry name" value="WH-like_DNA-bd_sf"/>
</dbReference>
<organism evidence="8 9">
    <name type="scientific">Candidatus Nomurabacteria bacterium RIFCSPHIGHO2_01_FULL_42_16</name>
    <dbReference type="NCBI Taxonomy" id="1801743"/>
    <lineage>
        <taxon>Bacteria</taxon>
        <taxon>Candidatus Nomuraibacteriota</taxon>
    </lineage>
</organism>
<dbReference type="Gene3D" id="1.10.1740.10">
    <property type="match status" value="1"/>
</dbReference>
<keyword evidence="3" id="KW-0731">Sigma factor</keyword>
<evidence type="ECO:0000313" key="9">
    <source>
        <dbReference type="Proteomes" id="UP000178059"/>
    </source>
</evidence>
<dbReference type="InterPro" id="IPR013325">
    <property type="entry name" value="RNA_pol_sigma_r2"/>
</dbReference>
<dbReference type="STRING" id="1801743.A2824_01520"/>
<dbReference type="AlphaFoldDB" id="A0A1F6VJR2"/>
<dbReference type="GO" id="GO:0003677">
    <property type="term" value="F:DNA binding"/>
    <property type="evidence" value="ECO:0007669"/>
    <property type="project" value="UniProtKB-KW"/>
</dbReference>
<dbReference type="SUPFAM" id="SSF88946">
    <property type="entry name" value="Sigma2 domain of RNA polymerase sigma factors"/>
    <property type="match status" value="1"/>
</dbReference>
<evidence type="ECO:0000313" key="8">
    <source>
        <dbReference type="EMBL" id="OGI69819.1"/>
    </source>
</evidence>
<dbReference type="Proteomes" id="UP000178059">
    <property type="component" value="Unassembled WGS sequence"/>
</dbReference>
<feature type="domain" description="RNA polymerase sigma-70 region 2" evidence="6">
    <location>
        <begin position="14"/>
        <end position="83"/>
    </location>
</feature>
<gene>
    <name evidence="8" type="ORF">A2824_01520</name>
</gene>
<name>A0A1F6VJR2_9BACT</name>
<dbReference type="InterPro" id="IPR013324">
    <property type="entry name" value="RNA_pol_sigma_r3/r4-like"/>
</dbReference>
<reference evidence="8 9" key="1">
    <citation type="journal article" date="2016" name="Nat. Commun.">
        <title>Thousands of microbial genomes shed light on interconnected biogeochemical processes in an aquifer system.</title>
        <authorList>
            <person name="Anantharaman K."/>
            <person name="Brown C.T."/>
            <person name="Hug L.A."/>
            <person name="Sharon I."/>
            <person name="Castelle C.J."/>
            <person name="Probst A.J."/>
            <person name="Thomas B.C."/>
            <person name="Singh A."/>
            <person name="Wilkins M.J."/>
            <person name="Karaoz U."/>
            <person name="Brodie E.L."/>
            <person name="Williams K.H."/>
            <person name="Hubbard S.S."/>
            <person name="Banfield J.F."/>
        </authorList>
    </citation>
    <scope>NUCLEOTIDE SEQUENCE [LARGE SCALE GENOMIC DNA]</scope>
</reference>
<feature type="domain" description="RNA polymerase sigma factor 70 region 4 type 2" evidence="7">
    <location>
        <begin position="117"/>
        <end position="167"/>
    </location>
</feature>
<dbReference type="InterPro" id="IPR014284">
    <property type="entry name" value="RNA_pol_sigma-70_dom"/>
</dbReference>
<keyword evidence="2" id="KW-0805">Transcription regulation</keyword>
<dbReference type="CDD" id="cd06171">
    <property type="entry name" value="Sigma70_r4"/>
    <property type="match status" value="1"/>
</dbReference>
<evidence type="ECO:0000259" key="7">
    <source>
        <dbReference type="Pfam" id="PF08281"/>
    </source>
</evidence>
<dbReference type="PANTHER" id="PTHR43133:SF8">
    <property type="entry name" value="RNA POLYMERASE SIGMA FACTOR HI_1459-RELATED"/>
    <property type="match status" value="1"/>
</dbReference>
<evidence type="ECO:0000256" key="5">
    <source>
        <dbReference type="ARBA" id="ARBA00023163"/>
    </source>
</evidence>
<dbReference type="NCBIfam" id="TIGR02937">
    <property type="entry name" value="sigma70-ECF"/>
    <property type="match status" value="1"/>
</dbReference>
<dbReference type="SUPFAM" id="SSF88659">
    <property type="entry name" value="Sigma3 and sigma4 domains of RNA polymerase sigma factors"/>
    <property type="match status" value="1"/>
</dbReference>
<dbReference type="InterPro" id="IPR039425">
    <property type="entry name" value="RNA_pol_sigma-70-like"/>
</dbReference>
<dbReference type="PANTHER" id="PTHR43133">
    <property type="entry name" value="RNA POLYMERASE ECF-TYPE SIGMA FACTO"/>
    <property type="match status" value="1"/>
</dbReference>